<dbReference type="PROSITE" id="PS50970">
    <property type="entry name" value="HCY"/>
    <property type="match status" value="1"/>
</dbReference>
<evidence type="ECO:0000256" key="1">
    <source>
        <dbReference type="ARBA" id="ARBA00010398"/>
    </source>
</evidence>
<dbReference type="RefSeq" id="WP_117179866.1">
    <property type="nucleotide sequence ID" value="NZ_QFZK01000020.1"/>
</dbReference>
<evidence type="ECO:0000256" key="2">
    <source>
        <dbReference type="ARBA" id="ARBA00022603"/>
    </source>
</evidence>
<keyword evidence="3 7" id="KW-0808">Transferase</keyword>
<keyword evidence="6" id="KW-0170">Cobalt</keyword>
<comment type="caution">
    <text evidence="10">The sequence shown here is derived from an EMBL/GenBank/DDBJ whole genome shotgun (WGS) entry which is preliminary data.</text>
</comment>
<dbReference type="GO" id="GO:0046872">
    <property type="term" value="F:metal ion binding"/>
    <property type="evidence" value="ECO:0007669"/>
    <property type="project" value="UniProtKB-KW"/>
</dbReference>
<feature type="binding site" evidence="7">
    <location>
        <position position="283"/>
    </location>
    <ligand>
        <name>Zn(2+)</name>
        <dbReference type="ChEBI" id="CHEBI:29105"/>
    </ligand>
</feature>
<evidence type="ECO:0000256" key="6">
    <source>
        <dbReference type="ARBA" id="ARBA00023285"/>
    </source>
</evidence>
<reference evidence="10 11" key="1">
    <citation type="submission" date="2018-05" db="EMBL/GenBank/DDBJ databases">
        <title>Rhodoferax soyangensis sp.nov., isolated from an oligotrophic freshwater lake.</title>
        <authorList>
            <person name="Park M."/>
        </authorList>
    </citation>
    <scope>NUCLEOTIDE SEQUENCE [LARGE SCALE GENOMIC DNA]</scope>
    <source>
        <strain evidence="10 11">IMCC26218</strain>
    </source>
</reference>
<dbReference type="AlphaFoldDB" id="A0A3E1R7A9"/>
<dbReference type="GO" id="GO:0032259">
    <property type="term" value="P:methylation"/>
    <property type="evidence" value="ECO:0007669"/>
    <property type="project" value="UniProtKB-KW"/>
</dbReference>
<evidence type="ECO:0000313" key="11">
    <source>
        <dbReference type="Proteomes" id="UP000260665"/>
    </source>
</evidence>
<keyword evidence="5 7" id="KW-0479">Metal-binding</keyword>
<dbReference type="PANTHER" id="PTHR45833:SF1">
    <property type="entry name" value="METHIONINE SYNTHASE"/>
    <property type="match status" value="1"/>
</dbReference>
<dbReference type="GO" id="GO:0046653">
    <property type="term" value="P:tetrahydrofolate metabolic process"/>
    <property type="evidence" value="ECO:0007669"/>
    <property type="project" value="TreeGrafter"/>
</dbReference>
<dbReference type="GO" id="GO:0005829">
    <property type="term" value="C:cytosol"/>
    <property type="evidence" value="ECO:0007669"/>
    <property type="project" value="TreeGrafter"/>
</dbReference>
<feature type="binding site" evidence="7">
    <location>
        <position position="284"/>
    </location>
    <ligand>
        <name>Zn(2+)</name>
        <dbReference type="ChEBI" id="CHEBI:29105"/>
    </ligand>
</feature>
<dbReference type="InterPro" id="IPR003726">
    <property type="entry name" value="HCY_dom"/>
</dbReference>
<evidence type="ECO:0000313" key="10">
    <source>
        <dbReference type="EMBL" id="RFO95207.1"/>
    </source>
</evidence>
<sequence>MTTTTPNRFTHLLATRAWLLADGATGSNLFDMGLMSGDAPELWNTEHPERIAKLHQSFVDAGADIILTNSFGGTTYRLKLHKAEGRMAELNSAAARIAREVADKSGRTVVVAGSMGPTGEIMEPIGPLTKELAQAAFAEQALALAAGGADVLWIETMSSREEVEAAVAGAAAANLPIVCTLSFDTNGRSMMGISPSDFSEIEKSLVPRLAACGSNCGVGASEMVACIHNLSAAMGPDVVLVAKGNCGIPQYVDGSIVYNGTPELMSVYAKMALDSGARIIGGCCGTSPKHLRAMKDALDAHTKGAAPSMEEVVSALGDISTGARAQWGGEQSRAGGAAAGANLNRGRGRRSAGSAGSSDTGKDAS</sequence>
<evidence type="ECO:0000259" key="9">
    <source>
        <dbReference type="PROSITE" id="PS50970"/>
    </source>
</evidence>
<proteinExistence type="inferred from homology"/>
<keyword evidence="11" id="KW-1185">Reference proteome</keyword>
<dbReference type="Gene3D" id="3.20.20.330">
    <property type="entry name" value="Homocysteine-binding-like domain"/>
    <property type="match status" value="1"/>
</dbReference>
<keyword evidence="2 7" id="KW-0489">Methyltransferase</keyword>
<evidence type="ECO:0000256" key="3">
    <source>
        <dbReference type="ARBA" id="ARBA00022679"/>
    </source>
</evidence>
<gene>
    <name evidence="10" type="ORF">DIC66_19540</name>
</gene>
<dbReference type="InterPro" id="IPR050554">
    <property type="entry name" value="Met_Synthase/Corrinoid"/>
</dbReference>
<feature type="domain" description="Hcy-binding" evidence="9">
    <location>
        <begin position="7"/>
        <end position="298"/>
    </location>
</feature>
<dbReference type="OrthoDB" id="9803687at2"/>
<accession>A0A3E1R7A9</accession>
<keyword evidence="4" id="KW-0949">S-adenosyl-L-methionine</keyword>
<comment type="similarity">
    <text evidence="1">Belongs to the vitamin-B12 dependent methionine synthase family.</text>
</comment>
<dbReference type="NCBIfam" id="NF005718">
    <property type="entry name" value="PRK07534.1"/>
    <property type="match status" value="1"/>
</dbReference>
<dbReference type="InterPro" id="IPR036589">
    <property type="entry name" value="HCY_dom_sf"/>
</dbReference>
<feature type="region of interest" description="Disordered" evidence="8">
    <location>
        <begin position="326"/>
        <end position="365"/>
    </location>
</feature>
<keyword evidence="7" id="KW-0862">Zinc</keyword>
<dbReference type="GO" id="GO:0008705">
    <property type="term" value="F:methionine synthase activity"/>
    <property type="evidence" value="ECO:0007669"/>
    <property type="project" value="TreeGrafter"/>
</dbReference>
<dbReference type="Pfam" id="PF02574">
    <property type="entry name" value="S-methyl_trans"/>
    <property type="match status" value="1"/>
</dbReference>
<feature type="compositionally biased region" description="Low complexity" evidence="8">
    <location>
        <begin position="332"/>
        <end position="358"/>
    </location>
</feature>
<evidence type="ECO:0000256" key="5">
    <source>
        <dbReference type="ARBA" id="ARBA00022723"/>
    </source>
</evidence>
<dbReference type="SUPFAM" id="SSF82282">
    <property type="entry name" value="Homocysteine S-methyltransferase"/>
    <property type="match status" value="1"/>
</dbReference>
<dbReference type="GO" id="GO:0050667">
    <property type="term" value="P:homocysteine metabolic process"/>
    <property type="evidence" value="ECO:0007669"/>
    <property type="project" value="TreeGrafter"/>
</dbReference>
<feature type="binding site" evidence="7">
    <location>
        <position position="216"/>
    </location>
    <ligand>
        <name>Zn(2+)</name>
        <dbReference type="ChEBI" id="CHEBI:29105"/>
    </ligand>
</feature>
<name>A0A3E1R7A9_9BURK</name>
<evidence type="ECO:0000256" key="8">
    <source>
        <dbReference type="SAM" id="MobiDB-lite"/>
    </source>
</evidence>
<dbReference type="Proteomes" id="UP000260665">
    <property type="component" value="Unassembled WGS sequence"/>
</dbReference>
<protein>
    <submittedName>
        <fullName evidence="10">Methionine synthase I</fullName>
    </submittedName>
</protein>
<dbReference type="EMBL" id="QFZK01000020">
    <property type="protein sequence ID" value="RFO95207.1"/>
    <property type="molecule type" value="Genomic_DNA"/>
</dbReference>
<evidence type="ECO:0000256" key="4">
    <source>
        <dbReference type="ARBA" id="ARBA00022691"/>
    </source>
</evidence>
<evidence type="ECO:0000256" key="7">
    <source>
        <dbReference type="PROSITE-ProRule" id="PRU00333"/>
    </source>
</evidence>
<comment type="cofactor">
    <cofactor evidence="7">
        <name>Zn(2+)</name>
        <dbReference type="ChEBI" id="CHEBI:29105"/>
    </cofactor>
</comment>
<dbReference type="PANTHER" id="PTHR45833">
    <property type="entry name" value="METHIONINE SYNTHASE"/>
    <property type="match status" value="1"/>
</dbReference>
<organism evidence="10 11">
    <name type="scientific">Rhodoferax lacus</name>
    <dbReference type="NCBI Taxonomy" id="2184758"/>
    <lineage>
        <taxon>Bacteria</taxon>
        <taxon>Pseudomonadati</taxon>
        <taxon>Pseudomonadota</taxon>
        <taxon>Betaproteobacteria</taxon>
        <taxon>Burkholderiales</taxon>
        <taxon>Comamonadaceae</taxon>
        <taxon>Rhodoferax</taxon>
    </lineage>
</organism>